<dbReference type="Proteomes" id="UP000182665">
    <property type="component" value="Unassembled WGS sequence"/>
</dbReference>
<name>A0ABY1H7Q5_9STAP</name>
<comment type="caution">
    <text evidence="2">The sequence shown here is derived from an EMBL/GenBank/DDBJ whole genome shotgun (WGS) entry which is preliminary data.</text>
</comment>
<keyword evidence="1" id="KW-1133">Transmembrane helix</keyword>
<sequence>MQYKHNKIILLFTTIFIIIELILIYSTSIVSSNLGYNIIILSNLIPFISMMFLKSKK</sequence>
<keyword evidence="1" id="KW-0812">Transmembrane</keyword>
<evidence type="ECO:0000313" key="3">
    <source>
        <dbReference type="Proteomes" id="UP000182665"/>
    </source>
</evidence>
<reference evidence="2 3" key="1">
    <citation type="submission" date="2016-11" db="EMBL/GenBank/DDBJ databases">
        <authorList>
            <person name="Varghese N."/>
            <person name="Submissions S."/>
        </authorList>
    </citation>
    <scope>NUCLEOTIDE SEQUENCE [LARGE SCALE GENOMIC DNA]</scope>
    <source>
        <strain evidence="2 3">NFIX07</strain>
    </source>
</reference>
<feature type="transmembrane region" description="Helical" evidence="1">
    <location>
        <begin position="34"/>
        <end position="53"/>
    </location>
</feature>
<organism evidence="2 3">
    <name type="scientific">Staphylococcus pasteuri</name>
    <dbReference type="NCBI Taxonomy" id="45972"/>
    <lineage>
        <taxon>Bacteria</taxon>
        <taxon>Bacillati</taxon>
        <taxon>Bacillota</taxon>
        <taxon>Bacilli</taxon>
        <taxon>Bacillales</taxon>
        <taxon>Staphylococcaceae</taxon>
        <taxon>Staphylococcus</taxon>
    </lineage>
</organism>
<protein>
    <submittedName>
        <fullName evidence="2">Uncharacterized protein</fullName>
    </submittedName>
</protein>
<dbReference type="EMBL" id="FPKT01000004">
    <property type="protein sequence ID" value="SFZ77147.1"/>
    <property type="molecule type" value="Genomic_DNA"/>
</dbReference>
<proteinExistence type="predicted"/>
<evidence type="ECO:0000256" key="1">
    <source>
        <dbReference type="SAM" id="Phobius"/>
    </source>
</evidence>
<feature type="transmembrane region" description="Helical" evidence="1">
    <location>
        <begin position="9"/>
        <end position="28"/>
    </location>
</feature>
<gene>
    <name evidence="2" type="ORF">SAMN03097721_01657</name>
</gene>
<keyword evidence="3" id="KW-1185">Reference proteome</keyword>
<evidence type="ECO:0000313" key="2">
    <source>
        <dbReference type="EMBL" id="SFZ77147.1"/>
    </source>
</evidence>
<accession>A0ABY1H7Q5</accession>
<keyword evidence="1" id="KW-0472">Membrane</keyword>